<dbReference type="InterPro" id="IPR013249">
    <property type="entry name" value="RNA_pol_sigma70_r4_t2"/>
</dbReference>
<dbReference type="PANTHER" id="PTHR43133">
    <property type="entry name" value="RNA POLYMERASE ECF-TYPE SIGMA FACTO"/>
    <property type="match status" value="1"/>
</dbReference>
<dbReference type="GO" id="GO:0016987">
    <property type="term" value="F:sigma factor activity"/>
    <property type="evidence" value="ECO:0007669"/>
    <property type="project" value="UniProtKB-KW"/>
</dbReference>
<dbReference type="InterPro" id="IPR007627">
    <property type="entry name" value="RNA_pol_sigma70_r2"/>
</dbReference>
<dbReference type="Gene3D" id="1.10.1740.10">
    <property type="match status" value="1"/>
</dbReference>
<evidence type="ECO:0000313" key="8">
    <source>
        <dbReference type="EMBL" id="HIR10401.1"/>
    </source>
</evidence>
<reference evidence="8" key="2">
    <citation type="journal article" date="2021" name="PeerJ">
        <title>Extensive microbial diversity within the chicken gut microbiome revealed by metagenomics and culture.</title>
        <authorList>
            <person name="Gilroy R."/>
            <person name="Ravi A."/>
            <person name="Getino M."/>
            <person name="Pursley I."/>
            <person name="Horton D.L."/>
            <person name="Alikhan N.F."/>
            <person name="Baker D."/>
            <person name="Gharbi K."/>
            <person name="Hall N."/>
            <person name="Watson M."/>
            <person name="Adriaenssens E.M."/>
            <person name="Foster-Nyarko E."/>
            <person name="Jarju S."/>
            <person name="Secka A."/>
            <person name="Antonio M."/>
            <person name="Oren A."/>
            <person name="Chaudhuri R.R."/>
            <person name="La Ragione R."/>
            <person name="Hildebrand F."/>
            <person name="Pallen M.J."/>
        </authorList>
    </citation>
    <scope>NUCLEOTIDE SEQUENCE</scope>
    <source>
        <strain evidence="8">ChiHjej9B8-7071</strain>
    </source>
</reference>
<feature type="domain" description="RNA polymerase sigma factor 70 region 4 type 2" evidence="7">
    <location>
        <begin position="101"/>
        <end position="152"/>
    </location>
</feature>
<dbReference type="Pfam" id="PF08281">
    <property type="entry name" value="Sigma70_r4_2"/>
    <property type="match status" value="1"/>
</dbReference>
<sequence length="164" mass="18966">MLDAYIRQYGRRLYGLCLTLCGSVQEAEDLYQDTWLKALRYFSRYDHQMPFEPWLTKICVNTYRNRLRRLARSPFLTFSTAEGLEDALSSVPAPERESYAALHAAINRLPERLRMTVILFYFRGMDVAETAKALGVPPGTVKSRLSKARGKLKEVLLHEDDLQF</sequence>
<evidence type="ECO:0000256" key="4">
    <source>
        <dbReference type="ARBA" id="ARBA00023125"/>
    </source>
</evidence>
<evidence type="ECO:0000256" key="2">
    <source>
        <dbReference type="ARBA" id="ARBA00023015"/>
    </source>
</evidence>
<dbReference type="GO" id="GO:0006352">
    <property type="term" value="P:DNA-templated transcription initiation"/>
    <property type="evidence" value="ECO:0007669"/>
    <property type="project" value="InterPro"/>
</dbReference>
<evidence type="ECO:0000256" key="5">
    <source>
        <dbReference type="ARBA" id="ARBA00023163"/>
    </source>
</evidence>
<evidence type="ECO:0000259" key="7">
    <source>
        <dbReference type="Pfam" id="PF08281"/>
    </source>
</evidence>
<dbReference type="Proteomes" id="UP000824258">
    <property type="component" value="Unassembled WGS sequence"/>
</dbReference>
<keyword evidence="5" id="KW-0804">Transcription</keyword>
<comment type="caution">
    <text evidence="8">The sequence shown here is derived from an EMBL/GenBank/DDBJ whole genome shotgun (WGS) entry which is preliminary data.</text>
</comment>
<comment type="similarity">
    <text evidence="1">Belongs to the sigma-70 factor family. ECF subfamily.</text>
</comment>
<dbReference type="InterPro" id="IPR039425">
    <property type="entry name" value="RNA_pol_sigma-70-like"/>
</dbReference>
<keyword evidence="2" id="KW-0805">Transcription regulation</keyword>
<dbReference type="AlphaFoldDB" id="A0A9D1A9A2"/>
<dbReference type="InterPro" id="IPR036388">
    <property type="entry name" value="WH-like_DNA-bd_sf"/>
</dbReference>
<dbReference type="NCBIfam" id="TIGR02937">
    <property type="entry name" value="sigma70-ECF"/>
    <property type="match status" value="1"/>
</dbReference>
<evidence type="ECO:0000256" key="1">
    <source>
        <dbReference type="ARBA" id="ARBA00010641"/>
    </source>
</evidence>
<dbReference type="InterPro" id="IPR014284">
    <property type="entry name" value="RNA_pol_sigma-70_dom"/>
</dbReference>
<dbReference type="Gene3D" id="1.10.10.10">
    <property type="entry name" value="Winged helix-like DNA-binding domain superfamily/Winged helix DNA-binding domain"/>
    <property type="match status" value="1"/>
</dbReference>
<dbReference type="EMBL" id="DVGD01000278">
    <property type="protein sequence ID" value="HIR10401.1"/>
    <property type="molecule type" value="Genomic_DNA"/>
</dbReference>
<keyword evidence="4" id="KW-0238">DNA-binding</keyword>
<feature type="domain" description="RNA polymerase sigma-70 region 2" evidence="6">
    <location>
        <begin position="6"/>
        <end position="72"/>
    </location>
</feature>
<reference evidence="8" key="1">
    <citation type="submission" date="2020-10" db="EMBL/GenBank/DDBJ databases">
        <authorList>
            <person name="Gilroy R."/>
        </authorList>
    </citation>
    <scope>NUCLEOTIDE SEQUENCE</scope>
    <source>
        <strain evidence="8">ChiHjej9B8-7071</strain>
    </source>
</reference>
<dbReference type="InterPro" id="IPR013324">
    <property type="entry name" value="RNA_pol_sigma_r3/r4-like"/>
</dbReference>
<dbReference type="CDD" id="cd06171">
    <property type="entry name" value="Sigma70_r4"/>
    <property type="match status" value="1"/>
</dbReference>
<accession>A0A9D1A9A2</accession>
<evidence type="ECO:0000259" key="6">
    <source>
        <dbReference type="Pfam" id="PF04542"/>
    </source>
</evidence>
<dbReference type="InterPro" id="IPR013325">
    <property type="entry name" value="RNA_pol_sigma_r2"/>
</dbReference>
<evidence type="ECO:0000256" key="3">
    <source>
        <dbReference type="ARBA" id="ARBA00023082"/>
    </source>
</evidence>
<protein>
    <submittedName>
        <fullName evidence="8">Sigma-70 family RNA polymerase sigma factor</fullName>
    </submittedName>
</protein>
<dbReference type="GO" id="GO:0003677">
    <property type="term" value="F:DNA binding"/>
    <property type="evidence" value="ECO:0007669"/>
    <property type="project" value="UniProtKB-KW"/>
</dbReference>
<dbReference type="PANTHER" id="PTHR43133:SF8">
    <property type="entry name" value="RNA POLYMERASE SIGMA FACTOR HI_1459-RELATED"/>
    <property type="match status" value="1"/>
</dbReference>
<name>A0A9D1A9A2_9FIRM</name>
<keyword evidence="3" id="KW-0731">Sigma factor</keyword>
<dbReference type="Pfam" id="PF04542">
    <property type="entry name" value="Sigma70_r2"/>
    <property type="match status" value="1"/>
</dbReference>
<organism evidence="8 9">
    <name type="scientific">Candidatus Avoscillospira stercoripullorum</name>
    <dbReference type="NCBI Taxonomy" id="2840709"/>
    <lineage>
        <taxon>Bacteria</taxon>
        <taxon>Bacillati</taxon>
        <taxon>Bacillota</taxon>
        <taxon>Clostridia</taxon>
        <taxon>Eubacteriales</taxon>
        <taxon>Oscillospiraceae</taxon>
        <taxon>Oscillospiraceae incertae sedis</taxon>
        <taxon>Candidatus Avoscillospira</taxon>
    </lineage>
</organism>
<dbReference type="SUPFAM" id="SSF88946">
    <property type="entry name" value="Sigma2 domain of RNA polymerase sigma factors"/>
    <property type="match status" value="1"/>
</dbReference>
<proteinExistence type="inferred from homology"/>
<evidence type="ECO:0000313" key="9">
    <source>
        <dbReference type="Proteomes" id="UP000824258"/>
    </source>
</evidence>
<gene>
    <name evidence="8" type="ORF">IAA70_08345</name>
</gene>
<dbReference type="SUPFAM" id="SSF88659">
    <property type="entry name" value="Sigma3 and sigma4 domains of RNA polymerase sigma factors"/>
    <property type="match status" value="1"/>
</dbReference>